<protein>
    <submittedName>
        <fullName evidence="2">Uncharacterized protein</fullName>
    </submittedName>
</protein>
<dbReference type="Proteomes" id="UP000325577">
    <property type="component" value="Linkage Group LG2"/>
</dbReference>
<sequence length="264" mass="29305">MDCTGLKSPMCRKEITPAHEGRSCVHVQPSAQMKTRHCESDWGADNSSEDSREREDSLATRTVVEDSDWEAKRSSDSGSDQHQLAAGGAYGEEDSLALQKNTEGQIPLRELPSNDLVLGKEGCGGISREVVAVSSEQGGDNPLMCEPLAVAFPESSGMNEEGRREQKRIVVSKWMLRRIKAIGRNLRLPCYGYEDRFLGLITEMMENSGMGGLPVQRIKLHKELSADKLRREMRNLESSINYAMRKGEEGSPEEESCPTIQESK</sequence>
<evidence type="ECO:0000256" key="1">
    <source>
        <dbReference type="SAM" id="MobiDB-lite"/>
    </source>
</evidence>
<feature type="compositionally biased region" description="Basic and acidic residues" evidence="1">
    <location>
        <begin position="49"/>
        <end position="58"/>
    </location>
</feature>
<name>A0A5J5AQW8_9ASTE</name>
<proteinExistence type="predicted"/>
<reference evidence="2 3" key="1">
    <citation type="submission" date="2019-09" db="EMBL/GenBank/DDBJ databases">
        <title>A chromosome-level genome assembly of the Chinese tupelo Nyssa sinensis.</title>
        <authorList>
            <person name="Yang X."/>
            <person name="Kang M."/>
            <person name="Yang Y."/>
            <person name="Xiong H."/>
            <person name="Wang M."/>
            <person name="Zhang Z."/>
            <person name="Wang Z."/>
            <person name="Wu H."/>
            <person name="Ma T."/>
            <person name="Liu J."/>
            <person name="Xi Z."/>
        </authorList>
    </citation>
    <scope>NUCLEOTIDE SEQUENCE [LARGE SCALE GENOMIC DNA]</scope>
    <source>
        <strain evidence="2">J267</strain>
        <tissue evidence="2">Leaf</tissue>
    </source>
</reference>
<organism evidence="2 3">
    <name type="scientific">Nyssa sinensis</name>
    <dbReference type="NCBI Taxonomy" id="561372"/>
    <lineage>
        <taxon>Eukaryota</taxon>
        <taxon>Viridiplantae</taxon>
        <taxon>Streptophyta</taxon>
        <taxon>Embryophyta</taxon>
        <taxon>Tracheophyta</taxon>
        <taxon>Spermatophyta</taxon>
        <taxon>Magnoliopsida</taxon>
        <taxon>eudicotyledons</taxon>
        <taxon>Gunneridae</taxon>
        <taxon>Pentapetalae</taxon>
        <taxon>asterids</taxon>
        <taxon>Cornales</taxon>
        <taxon>Nyssaceae</taxon>
        <taxon>Nyssa</taxon>
    </lineage>
</organism>
<evidence type="ECO:0000313" key="3">
    <source>
        <dbReference type="Proteomes" id="UP000325577"/>
    </source>
</evidence>
<feature type="region of interest" description="Disordered" evidence="1">
    <location>
        <begin position="29"/>
        <end position="88"/>
    </location>
</feature>
<dbReference type="EMBL" id="CM018043">
    <property type="protein sequence ID" value="KAA8532196.1"/>
    <property type="molecule type" value="Genomic_DNA"/>
</dbReference>
<keyword evidence="3" id="KW-1185">Reference proteome</keyword>
<evidence type="ECO:0000313" key="2">
    <source>
        <dbReference type="EMBL" id="KAA8532196.1"/>
    </source>
</evidence>
<gene>
    <name evidence="2" type="ORF">F0562_006663</name>
</gene>
<feature type="region of interest" description="Disordered" evidence="1">
    <location>
        <begin position="242"/>
        <end position="264"/>
    </location>
</feature>
<dbReference type="AlphaFoldDB" id="A0A5J5AQW8"/>
<accession>A0A5J5AQW8</accession>